<feature type="non-terminal residue" evidence="3">
    <location>
        <position position="143"/>
    </location>
</feature>
<evidence type="ECO:0000259" key="2">
    <source>
        <dbReference type="Pfam" id="PF13202"/>
    </source>
</evidence>
<dbReference type="InterPro" id="IPR018247">
    <property type="entry name" value="EF_Hand_1_Ca_BS"/>
</dbReference>
<evidence type="ECO:0000313" key="3">
    <source>
        <dbReference type="EMBL" id="SVD94688.1"/>
    </source>
</evidence>
<name>A0A382ZJ12_9ZZZZ</name>
<keyword evidence="1" id="KW-0472">Membrane</keyword>
<protein>
    <recommendedName>
        <fullName evidence="2">EF-hand domain-containing protein</fullName>
    </recommendedName>
</protein>
<evidence type="ECO:0000256" key="1">
    <source>
        <dbReference type="SAM" id="Phobius"/>
    </source>
</evidence>
<reference evidence="3" key="1">
    <citation type="submission" date="2018-05" db="EMBL/GenBank/DDBJ databases">
        <authorList>
            <person name="Lanie J.A."/>
            <person name="Ng W.-L."/>
            <person name="Kazmierczak K.M."/>
            <person name="Andrzejewski T.M."/>
            <person name="Davidsen T.M."/>
            <person name="Wayne K.J."/>
            <person name="Tettelin H."/>
            <person name="Glass J.I."/>
            <person name="Rusch D."/>
            <person name="Podicherti R."/>
            <person name="Tsui H.-C.T."/>
            <person name="Winkler M.E."/>
        </authorList>
    </citation>
    <scope>NUCLEOTIDE SEQUENCE</scope>
</reference>
<dbReference type="InterPro" id="IPR011992">
    <property type="entry name" value="EF-hand-dom_pair"/>
</dbReference>
<dbReference type="Pfam" id="PF13202">
    <property type="entry name" value="EF-hand_5"/>
    <property type="match status" value="1"/>
</dbReference>
<dbReference type="InterPro" id="IPR002048">
    <property type="entry name" value="EF_hand_dom"/>
</dbReference>
<feature type="domain" description="EF-hand" evidence="2">
    <location>
        <begin position="124"/>
        <end position="139"/>
    </location>
</feature>
<gene>
    <name evidence="3" type="ORF">METZ01_LOCUS447542</name>
</gene>
<keyword evidence="1" id="KW-1133">Transmembrane helix</keyword>
<dbReference type="AlphaFoldDB" id="A0A382ZJ12"/>
<feature type="transmembrane region" description="Helical" evidence="1">
    <location>
        <begin position="18"/>
        <end position="37"/>
    </location>
</feature>
<organism evidence="3">
    <name type="scientific">marine metagenome</name>
    <dbReference type="NCBI Taxonomy" id="408172"/>
    <lineage>
        <taxon>unclassified sequences</taxon>
        <taxon>metagenomes</taxon>
        <taxon>ecological metagenomes</taxon>
    </lineage>
</organism>
<dbReference type="PROSITE" id="PS00018">
    <property type="entry name" value="EF_HAND_1"/>
    <property type="match status" value="1"/>
</dbReference>
<dbReference type="Gene3D" id="1.10.238.10">
    <property type="entry name" value="EF-hand"/>
    <property type="match status" value="1"/>
</dbReference>
<keyword evidence="1" id="KW-0812">Transmembrane</keyword>
<proteinExistence type="predicted"/>
<dbReference type="EMBL" id="UINC01183777">
    <property type="protein sequence ID" value="SVD94688.1"/>
    <property type="molecule type" value="Genomic_DNA"/>
</dbReference>
<accession>A0A382ZJ12</accession>
<feature type="non-terminal residue" evidence="3">
    <location>
        <position position="1"/>
    </location>
</feature>
<dbReference type="SUPFAM" id="SSF47473">
    <property type="entry name" value="EF-hand"/>
    <property type="match status" value="1"/>
</dbReference>
<sequence length="143" mass="15211">VANNSQDNLPSLSQAGKYLIIVTAFFGWFFGGMHMAITSGAMRSAAKSLHIQAGGDTVTTDDNASAIAKLEKFDIDRDGHLSGAEVPLAFFDANFDLIISSNEIVLANFSPNKAGVLLDEMVLIEQFDANGDGQLNQDENATA</sequence>